<dbReference type="InterPro" id="IPR004181">
    <property type="entry name" value="Znf_MIZ"/>
</dbReference>
<dbReference type="AlphaFoldDB" id="A0A0H2SJK7"/>
<dbReference type="PANTHER" id="PTHR21330:SF1">
    <property type="entry name" value="E3 SUMO-PROTEIN LIGASE NSE2"/>
    <property type="match status" value="1"/>
</dbReference>
<evidence type="ECO:0000256" key="9">
    <source>
        <dbReference type="ARBA" id="ARBA00023242"/>
    </source>
</evidence>
<dbReference type="GO" id="GO:0000724">
    <property type="term" value="P:double-strand break repair via homologous recombination"/>
    <property type="evidence" value="ECO:0007669"/>
    <property type="project" value="InterPro"/>
</dbReference>
<keyword evidence="4" id="KW-0808">Transferase</keyword>
<comment type="subcellular location">
    <subcellularLocation>
        <location evidence="1">Nucleus</location>
    </subcellularLocation>
</comment>
<proteinExistence type="inferred from homology"/>
<dbReference type="InParanoid" id="A0A0H2SJK7"/>
<feature type="domain" description="SP-RING-type" evidence="12">
    <location>
        <begin position="272"/>
        <end position="353"/>
    </location>
</feature>
<dbReference type="InterPro" id="IPR026846">
    <property type="entry name" value="Nse2(Mms21)"/>
</dbReference>
<keyword evidence="5" id="KW-0479">Metal-binding</keyword>
<keyword evidence="9" id="KW-0539">Nucleus</keyword>
<evidence type="ECO:0000256" key="10">
    <source>
        <dbReference type="PROSITE-ProRule" id="PRU00452"/>
    </source>
</evidence>
<dbReference type="STRING" id="27342.A0A0H2SJK7"/>
<keyword evidence="6 10" id="KW-0863">Zinc-finger</keyword>
<reference evidence="13 14" key="1">
    <citation type="submission" date="2015-04" db="EMBL/GenBank/DDBJ databases">
        <title>Complete genome sequence of Schizopora paradoxa KUC8140, a cosmopolitan wood degrader in East Asia.</title>
        <authorList>
            <consortium name="DOE Joint Genome Institute"/>
            <person name="Min B."/>
            <person name="Park H."/>
            <person name="Jang Y."/>
            <person name="Kim J.-J."/>
            <person name="Kim K.H."/>
            <person name="Pangilinan J."/>
            <person name="Lipzen A."/>
            <person name="Riley R."/>
            <person name="Grigoriev I.V."/>
            <person name="Spatafora J.W."/>
            <person name="Choi I.-G."/>
        </authorList>
    </citation>
    <scope>NUCLEOTIDE SEQUENCE [LARGE SCALE GENOMIC DNA]</scope>
    <source>
        <strain evidence="13 14">KUC8140</strain>
    </source>
</reference>
<accession>A0A0H2SJK7</accession>
<dbReference type="Pfam" id="PF11789">
    <property type="entry name" value="zf-Nse"/>
    <property type="match status" value="1"/>
</dbReference>
<feature type="compositionally biased region" description="Basic residues" evidence="11">
    <location>
        <begin position="55"/>
        <end position="68"/>
    </location>
</feature>
<gene>
    <name evidence="13" type="ORF">SCHPADRAFT_846776</name>
</gene>
<dbReference type="Gene3D" id="3.30.40.10">
    <property type="entry name" value="Zinc/RING finger domain, C3HC4 (zinc finger)"/>
    <property type="match status" value="1"/>
</dbReference>
<keyword evidence="7" id="KW-0833">Ubl conjugation pathway</keyword>
<dbReference type="Proteomes" id="UP000053477">
    <property type="component" value="Unassembled WGS sequence"/>
</dbReference>
<protein>
    <recommendedName>
        <fullName evidence="12">SP-RING-type domain-containing protein</fullName>
    </recommendedName>
</protein>
<comment type="similarity">
    <text evidence="3">Belongs to the NSE2 family.</text>
</comment>
<evidence type="ECO:0000256" key="3">
    <source>
        <dbReference type="ARBA" id="ARBA00008212"/>
    </source>
</evidence>
<dbReference type="GO" id="GO:0016925">
    <property type="term" value="P:protein sumoylation"/>
    <property type="evidence" value="ECO:0007669"/>
    <property type="project" value="UniProtKB-UniPathway"/>
</dbReference>
<evidence type="ECO:0000256" key="4">
    <source>
        <dbReference type="ARBA" id="ARBA00022679"/>
    </source>
</evidence>
<organism evidence="13 14">
    <name type="scientific">Schizopora paradoxa</name>
    <dbReference type="NCBI Taxonomy" id="27342"/>
    <lineage>
        <taxon>Eukaryota</taxon>
        <taxon>Fungi</taxon>
        <taxon>Dikarya</taxon>
        <taxon>Basidiomycota</taxon>
        <taxon>Agaricomycotina</taxon>
        <taxon>Agaricomycetes</taxon>
        <taxon>Hymenochaetales</taxon>
        <taxon>Schizoporaceae</taxon>
        <taxon>Schizopora</taxon>
    </lineage>
</organism>
<dbReference type="GO" id="GO:0008270">
    <property type="term" value="F:zinc ion binding"/>
    <property type="evidence" value="ECO:0007669"/>
    <property type="project" value="UniProtKB-KW"/>
</dbReference>
<dbReference type="CDD" id="cd16651">
    <property type="entry name" value="SPL-RING_NSE2"/>
    <property type="match status" value="1"/>
</dbReference>
<dbReference type="EMBL" id="KQ085906">
    <property type="protein sequence ID" value="KLO17306.1"/>
    <property type="molecule type" value="Genomic_DNA"/>
</dbReference>
<comment type="pathway">
    <text evidence="2">Protein modification; protein sumoylation.</text>
</comment>
<dbReference type="GO" id="GO:0061665">
    <property type="term" value="F:SUMO ligase activity"/>
    <property type="evidence" value="ECO:0007669"/>
    <property type="project" value="TreeGrafter"/>
</dbReference>
<feature type="region of interest" description="Disordered" evidence="11">
    <location>
        <begin position="1"/>
        <end position="96"/>
    </location>
</feature>
<evidence type="ECO:0000256" key="8">
    <source>
        <dbReference type="ARBA" id="ARBA00022833"/>
    </source>
</evidence>
<evidence type="ECO:0000256" key="2">
    <source>
        <dbReference type="ARBA" id="ARBA00004718"/>
    </source>
</evidence>
<evidence type="ECO:0000313" key="14">
    <source>
        <dbReference type="Proteomes" id="UP000053477"/>
    </source>
</evidence>
<sequence>MPTIRNRRSRARREPSSDRIEEDPTQDENQEDVDENGNASEEEQPRRRGSAQQKPQKKVKKEKTRRSARTQDEDGNEEGGDGAEATAPADNNEEEVDEGAWLDLDNFKNQPLSRQTDGLVIAGIAKEWDRFVGNWERSAMTMAPQVAEAMAEVGEGRGNEKDLALKELEKMDIKMREFVDTAAEIQAHYDMLLDIRNQVAREDTSDVLDLYNDGVQKKKEEWAGKTTRQKLISKNDSPYQLFRQRIYEVQHPGEAMPPMTEFISREEGDDSDDEDLAVGGVSQNFKCTLTLLPMEKPLRSRVCKHVFSEDGIRSYFADGKRKTCPGAGCSREQMLSDYVPDNEFVRQVKAYVRREKRMAEEREDDDDDTEVIE</sequence>
<feature type="compositionally biased region" description="Acidic residues" evidence="11">
    <location>
        <begin position="20"/>
        <end position="35"/>
    </location>
</feature>
<keyword evidence="8" id="KW-0862">Zinc</keyword>
<evidence type="ECO:0000256" key="6">
    <source>
        <dbReference type="ARBA" id="ARBA00022771"/>
    </source>
</evidence>
<keyword evidence="14" id="KW-1185">Reference proteome</keyword>
<dbReference type="GO" id="GO:0030915">
    <property type="term" value="C:Smc5-Smc6 complex"/>
    <property type="evidence" value="ECO:0007669"/>
    <property type="project" value="InterPro"/>
</dbReference>
<dbReference type="UniPathway" id="UPA00886"/>
<dbReference type="OrthoDB" id="26899at2759"/>
<dbReference type="PROSITE" id="PS51044">
    <property type="entry name" value="ZF_SP_RING"/>
    <property type="match status" value="1"/>
</dbReference>
<evidence type="ECO:0000256" key="1">
    <source>
        <dbReference type="ARBA" id="ARBA00004123"/>
    </source>
</evidence>
<dbReference type="InterPro" id="IPR013083">
    <property type="entry name" value="Znf_RING/FYVE/PHD"/>
</dbReference>
<evidence type="ECO:0000313" key="13">
    <source>
        <dbReference type="EMBL" id="KLO17306.1"/>
    </source>
</evidence>
<evidence type="ECO:0000256" key="7">
    <source>
        <dbReference type="ARBA" id="ARBA00022786"/>
    </source>
</evidence>
<dbReference type="PANTHER" id="PTHR21330">
    <property type="entry name" value="E3 SUMO-PROTEIN LIGASE NSE2"/>
    <property type="match status" value="1"/>
</dbReference>
<feature type="compositionally biased region" description="Basic residues" evidence="11">
    <location>
        <begin position="1"/>
        <end position="11"/>
    </location>
</feature>
<evidence type="ECO:0000256" key="5">
    <source>
        <dbReference type="ARBA" id="ARBA00022723"/>
    </source>
</evidence>
<name>A0A0H2SJK7_9AGAM</name>
<dbReference type="GO" id="GO:0005634">
    <property type="term" value="C:nucleus"/>
    <property type="evidence" value="ECO:0007669"/>
    <property type="project" value="UniProtKB-SubCell"/>
</dbReference>
<dbReference type="SUPFAM" id="SSF57850">
    <property type="entry name" value="RING/U-box"/>
    <property type="match status" value="1"/>
</dbReference>
<evidence type="ECO:0000259" key="12">
    <source>
        <dbReference type="PROSITE" id="PS51044"/>
    </source>
</evidence>
<evidence type="ECO:0000256" key="11">
    <source>
        <dbReference type="SAM" id="MobiDB-lite"/>
    </source>
</evidence>